<gene>
    <name evidence="1" type="ORF">LCGC14_0174630</name>
</gene>
<proteinExistence type="predicted"/>
<evidence type="ECO:0000313" key="1">
    <source>
        <dbReference type="EMBL" id="KKN95594.1"/>
    </source>
</evidence>
<accession>A0A0F9UV22</accession>
<dbReference type="EMBL" id="LAZR01000069">
    <property type="protein sequence ID" value="KKN95594.1"/>
    <property type="molecule type" value="Genomic_DNA"/>
</dbReference>
<comment type="caution">
    <text evidence="1">The sequence shown here is derived from an EMBL/GenBank/DDBJ whole genome shotgun (WGS) entry which is preliminary data.</text>
</comment>
<name>A0A0F9UV22_9ZZZZ</name>
<dbReference type="AlphaFoldDB" id="A0A0F9UV22"/>
<sequence>MKSPIGSWVDQLKIEFIDFKRSVIHLIWKVQHFRTNEYKMLQYIVFKRGPFGNHNTNITQITCTECNGEVESYAYFVDDGIKKTTITCVDPDCNFLVTIIEPVPTPDEVYLRGDYQP</sequence>
<organism evidence="1">
    <name type="scientific">marine sediment metagenome</name>
    <dbReference type="NCBI Taxonomy" id="412755"/>
    <lineage>
        <taxon>unclassified sequences</taxon>
        <taxon>metagenomes</taxon>
        <taxon>ecological metagenomes</taxon>
    </lineage>
</organism>
<reference evidence="1" key="1">
    <citation type="journal article" date="2015" name="Nature">
        <title>Complex archaea that bridge the gap between prokaryotes and eukaryotes.</title>
        <authorList>
            <person name="Spang A."/>
            <person name="Saw J.H."/>
            <person name="Jorgensen S.L."/>
            <person name="Zaremba-Niedzwiedzka K."/>
            <person name="Martijn J."/>
            <person name="Lind A.E."/>
            <person name="van Eijk R."/>
            <person name="Schleper C."/>
            <person name="Guy L."/>
            <person name="Ettema T.J."/>
        </authorList>
    </citation>
    <scope>NUCLEOTIDE SEQUENCE</scope>
</reference>
<protein>
    <submittedName>
        <fullName evidence="1">Uncharacterized protein</fullName>
    </submittedName>
</protein>